<feature type="domain" description="JmjC" evidence="6">
    <location>
        <begin position="49"/>
        <end position="325"/>
    </location>
</feature>
<feature type="compositionally biased region" description="Polar residues" evidence="5">
    <location>
        <begin position="177"/>
        <end position="187"/>
    </location>
</feature>
<dbReference type="InterPro" id="IPR045109">
    <property type="entry name" value="LSDs-like"/>
</dbReference>
<dbReference type="SMART" id="SM00558">
    <property type="entry name" value="JmjC"/>
    <property type="match status" value="1"/>
</dbReference>
<dbReference type="GO" id="GO:0000118">
    <property type="term" value="C:histone deacetylase complex"/>
    <property type="evidence" value="ECO:0000318"/>
    <property type="project" value="GO_Central"/>
</dbReference>
<dbReference type="Pfam" id="PF02373">
    <property type="entry name" value="JmjC"/>
    <property type="match status" value="1"/>
</dbReference>
<dbReference type="EMBL" id="AP014958">
    <property type="protein sequence ID" value="BAS76598.1"/>
    <property type="molecule type" value="Genomic_DNA"/>
</dbReference>
<evidence type="ECO:0000256" key="1">
    <source>
        <dbReference type="ARBA" id="ARBA00004123"/>
    </source>
</evidence>
<reference evidence="8" key="1">
    <citation type="journal article" date="2005" name="Nature">
        <title>The map-based sequence of the rice genome.</title>
        <authorList>
            <consortium name="International rice genome sequencing project (IRGSP)"/>
            <person name="Matsumoto T."/>
            <person name="Wu J."/>
            <person name="Kanamori H."/>
            <person name="Katayose Y."/>
            <person name="Fujisawa M."/>
            <person name="Namiki N."/>
            <person name="Mizuno H."/>
            <person name="Yamamoto K."/>
            <person name="Antonio B.A."/>
            <person name="Baba T."/>
            <person name="Sakata K."/>
            <person name="Nagamura Y."/>
            <person name="Aoki H."/>
            <person name="Arikawa K."/>
            <person name="Arita K."/>
            <person name="Bito T."/>
            <person name="Chiden Y."/>
            <person name="Fujitsuka N."/>
            <person name="Fukunaka R."/>
            <person name="Hamada M."/>
            <person name="Harada C."/>
            <person name="Hayashi A."/>
            <person name="Hijishita S."/>
            <person name="Honda M."/>
            <person name="Hosokawa S."/>
            <person name="Ichikawa Y."/>
            <person name="Idonuma A."/>
            <person name="Iijima M."/>
            <person name="Ikeda M."/>
            <person name="Ikeno M."/>
            <person name="Ito K."/>
            <person name="Ito S."/>
            <person name="Ito T."/>
            <person name="Ito Y."/>
            <person name="Ito Y."/>
            <person name="Iwabuchi A."/>
            <person name="Kamiya K."/>
            <person name="Karasawa W."/>
            <person name="Kurita K."/>
            <person name="Katagiri S."/>
            <person name="Kikuta A."/>
            <person name="Kobayashi H."/>
            <person name="Kobayashi N."/>
            <person name="Machita K."/>
            <person name="Maehara T."/>
            <person name="Masukawa M."/>
            <person name="Mizubayashi T."/>
            <person name="Mukai Y."/>
            <person name="Nagasaki H."/>
            <person name="Nagata Y."/>
            <person name="Naito S."/>
            <person name="Nakashima M."/>
            <person name="Nakama Y."/>
            <person name="Nakamichi Y."/>
            <person name="Nakamura M."/>
            <person name="Meguro A."/>
            <person name="Negishi M."/>
            <person name="Ohta I."/>
            <person name="Ohta T."/>
            <person name="Okamoto M."/>
            <person name="Ono N."/>
            <person name="Saji S."/>
            <person name="Sakaguchi M."/>
            <person name="Sakai K."/>
            <person name="Shibata M."/>
            <person name="Shimokawa T."/>
            <person name="Song J."/>
            <person name="Takazaki Y."/>
            <person name="Terasawa K."/>
            <person name="Tsugane M."/>
            <person name="Tsuji K."/>
            <person name="Ueda S."/>
            <person name="Waki K."/>
            <person name="Yamagata H."/>
            <person name="Yamamoto M."/>
            <person name="Yamamoto S."/>
            <person name="Yamane H."/>
            <person name="Yoshiki S."/>
            <person name="Yoshihara R."/>
            <person name="Yukawa K."/>
            <person name="Zhong H."/>
            <person name="Yano M."/>
            <person name="Yuan Q."/>
            <person name="Ouyang S."/>
            <person name="Liu J."/>
            <person name="Jones K.M."/>
            <person name="Gansberger K."/>
            <person name="Moffat K."/>
            <person name="Hill J."/>
            <person name="Bera J."/>
            <person name="Fadrosh D."/>
            <person name="Jin S."/>
            <person name="Johri S."/>
            <person name="Kim M."/>
            <person name="Overton L."/>
            <person name="Reardon M."/>
            <person name="Tsitrin T."/>
            <person name="Vuong H."/>
            <person name="Weaver B."/>
            <person name="Ciecko A."/>
            <person name="Tallon L."/>
            <person name="Jackson J."/>
            <person name="Pai G."/>
            <person name="Aken S.V."/>
            <person name="Utterback T."/>
            <person name="Reidmuller S."/>
            <person name="Feldblyum T."/>
            <person name="Hsiao J."/>
            <person name="Zismann V."/>
            <person name="Iobst S."/>
            <person name="de Vazeille A.R."/>
            <person name="Buell C.R."/>
            <person name="Ying K."/>
            <person name="Li Y."/>
            <person name="Lu T."/>
            <person name="Huang Y."/>
            <person name="Zhao Q."/>
            <person name="Feng Q."/>
            <person name="Zhang L."/>
            <person name="Zhu J."/>
            <person name="Weng Q."/>
            <person name="Mu J."/>
            <person name="Lu Y."/>
            <person name="Fan D."/>
            <person name="Liu Y."/>
            <person name="Guan J."/>
            <person name="Zhang Y."/>
            <person name="Yu S."/>
            <person name="Liu X."/>
            <person name="Zhang Y."/>
            <person name="Hong G."/>
            <person name="Han B."/>
            <person name="Choisne N."/>
            <person name="Demange N."/>
            <person name="Orjeda G."/>
            <person name="Samain S."/>
            <person name="Cattolico L."/>
            <person name="Pelletier E."/>
            <person name="Couloux A."/>
            <person name="Segurens B."/>
            <person name="Wincker P."/>
            <person name="D'Hont A."/>
            <person name="Scarpelli C."/>
            <person name="Weissenbach J."/>
            <person name="Salanoubat M."/>
            <person name="Quetier F."/>
            <person name="Yu Y."/>
            <person name="Kim H.R."/>
            <person name="Rambo T."/>
            <person name="Currie J."/>
            <person name="Collura K."/>
            <person name="Luo M."/>
            <person name="Yang T."/>
            <person name="Ammiraju J.S.S."/>
            <person name="Engler F."/>
            <person name="Soderlund C."/>
            <person name="Wing R.A."/>
            <person name="Palmer L.E."/>
            <person name="de la Bastide M."/>
            <person name="Spiegel L."/>
            <person name="Nascimento L."/>
            <person name="Zutavern T."/>
            <person name="O'Shaughnessy A."/>
            <person name="Dike S."/>
            <person name="Dedhia N."/>
            <person name="Preston R."/>
            <person name="Balija V."/>
            <person name="McCombie W.R."/>
            <person name="Chow T."/>
            <person name="Chen H."/>
            <person name="Chung M."/>
            <person name="Chen C."/>
            <person name="Shaw J."/>
            <person name="Wu H."/>
            <person name="Hsiao K."/>
            <person name="Chao Y."/>
            <person name="Chu M."/>
            <person name="Cheng C."/>
            <person name="Hour A."/>
            <person name="Lee P."/>
            <person name="Lin S."/>
            <person name="Lin Y."/>
            <person name="Liou J."/>
            <person name="Liu S."/>
            <person name="Hsing Y."/>
            <person name="Raghuvanshi S."/>
            <person name="Mohanty A."/>
            <person name="Bharti A.K."/>
            <person name="Gaur A."/>
            <person name="Gupta V."/>
            <person name="Kumar D."/>
            <person name="Ravi V."/>
            <person name="Vij S."/>
            <person name="Kapur A."/>
            <person name="Khurana P."/>
            <person name="Khurana P."/>
            <person name="Khurana J.P."/>
            <person name="Tyagi A.K."/>
            <person name="Gaikwad K."/>
            <person name="Singh A."/>
            <person name="Dalal V."/>
            <person name="Srivastava S."/>
            <person name="Dixit A."/>
            <person name="Pal A.K."/>
            <person name="Ghazi I.A."/>
            <person name="Yadav M."/>
            <person name="Pandit A."/>
            <person name="Bhargava A."/>
            <person name="Sureshbabu K."/>
            <person name="Batra K."/>
            <person name="Sharma T.R."/>
            <person name="Mohapatra T."/>
            <person name="Singh N.K."/>
            <person name="Messing J."/>
            <person name="Nelson A.B."/>
            <person name="Fuks G."/>
            <person name="Kavchok S."/>
            <person name="Keizer G."/>
            <person name="Linton E."/>
            <person name="Llaca V."/>
            <person name="Song R."/>
            <person name="Tanyolac B."/>
            <person name="Young S."/>
            <person name="Ho-Il K."/>
            <person name="Hahn J.H."/>
            <person name="Sangsakoo G."/>
            <person name="Vanavichit A."/>
            <person name="de Mattos Luiz.A.T."/>
            <person name="Zimmer P.D."/>
            <person name="Malone G."/>
            <person name="Dellagostin O."/>
            <person name="de Oliveira A.C."/>
            <person name="Bevan M."/>
            <person name="Bancroft I."/>
            <person name="Minx P."/>
            <person name="Cordum H."/>
            <person name="Wilson R."/>
            <person name="Cheng Z."/>
            <person name="Jin W."/>
            <person name="Jiang J."/>
            <person name="Leong S.A."/>
            <person name="Iwama H."/>
            <person name="Gojobori T."/>
            <person name="Itoh T."/>
            <person name="Niimura Y."/>
            <person name="Fujii Y."/>
            <person name="Habara T."/>
            <person name="Sakai H."/>
            <person name="Sato Y."/>
            <person name="Wilson G."/>
            <person name="Kumar K."/>
            <person name="McCouch S."/>
            <person name="Juretic N."/>
            <person name="Hoen D."/>
            <person name="Wright S."/>
            <person name="Bruskiewich R."/>
            <person name="Bureau T."/>
            <person name="Miyao A."/>
            <person name="Hirochika H."/>
            <person name="Nishikawa T."/>
            <person name="Kadowaki K."/>
            <person name="Sugiura M."/>
            <person name="Burr B."/>
            <person name="Sasaki T."/>
        </authorList>
    </citation>
    <scope>NUCLEOTIDE SEQUENCE [LARGE SCALE GENOMIC DNA]</scope>
    <source>
        <strain evidence="8">cv. Nipponbare</strain>
    </source>
</reference>
<dbReference type="PROSITE" id="PS51184">
    <property type="entry name" value="JMJC"/>
    <property type="match status" value="1"/>
</dbReference>
<gene>
    <name evidence="7" type="ordered locus">Os02g0109400</name>
    <name evidence="7" type="ORF">OSNPB_020109400</name>
</gene>
<reference evidence="7 8" key="3">
    <citation type="journal article" date="2013" name="Rice">
        <title>Improvement of the Oryza sativa Nipponbare reference genome using next generation sequence and optical map data.</title>
        <authorList>
            <person name="Kawahara Y."/>
            <person name="de la Bastide M."/>
            <person name="Hamilton J.P."/>
            <person name="Kanamori H."/>
            <person name="McCombie W.R."/>
            <person name="Ouyang S."/>
            <person name="Schwartz D.C."/>
            <person name="Tanaka T."/>
            <person name="Wu J."/>
            <person name="Zhou S."/>
            <person name="Childs K.L."/>
            <person name="Davidson R.M."/>
            <person name="Lin H."/>
            <person name="Quesada-Ocampo L."/>
            <person name="Vaillancourt B."/>
            <person name="Sakai H."/>
            <person name="Lee S.S."/>
            <person name="Kim J."/>
            <person name="Numa H."/>
            <person name="Itoh T."/>
            <person name="Buell C.R."/>
            <person name="Matsumoto T."/>
        </authorList>
    </citation>
    <scope>NUCLEOTIDE SEQUENCE [LARGE SCALE GENOMIC DNA]</scope>
    <source>
        <strain evidence="8">cv. Nipponbare</strain>
    </source>
</reference>
<sequence>MKMRVVNILMHTDEVELKAERITAIEKKKESLRKDGKNLHVLRPDHDDDTSIALSESTEVPRSRGLENGSSIKQPAPNVAVMDQGGVHTDMVADEAEGNLSLSNGQSPNQSDAHNMDITFSKGETDHSICTINGGEEMGNGFGREDKCKSSHGVGSSESSDCQRRSRRRDACSSSATGEINETSMETNKFTISIEPKDDHPFVEGNQTEGGALWDIFRREDVSKLHDYLMKHAEEFRHYNYETVKQVSHPIHDQCFYLTNEHKRKLKEEHGIEPWTFEQKLGEAVFIPAGCPHQVRNLKSCIKVALDFVSPENVQECIRLTEEFRLLPKGHRVNEDKLEVKKIALYALDQAIDDITGKSCNERTKDEGEEEASAPSVS</sequence>
<dbReference type="SMR" id="A0A0P0VE06"/>
<feature type="region of interest" description="Disordered" evidence="5">
    <location>
        <begin position="39"/>
        <end position="78"/>
    </location>
</feature>
<reference evidence="7 8" key="2">
    <citation type="journal article" date="2013" name="Plant Cell Physiol.">
        <title>Rice Annotation Project Database (RAP-DB): an integrative and interactive database for rice genomics.</title>
        <authorList>
            <person name="Sakai H."/>
            <person name="Lee S.S."/>
            <person name="Tanaka T."/>
            <person name="Numa H."/>
            <person name="Kim J."/>
            <person name="Kawahara Y."/>
            <person name="Wakimoto H."/>
            <person name="Yang C.C."/>
            <person name="Iwamoto M."/>
            <person name="Abe T."/>
            <person name="Yamada Y."/>
            <person name="Muto A."/>
            <person name="Inokuchi H."/>
            <person name="Ikemura T."/>
            <person name="Matsumoto T."/>
            <person name="Sasaki T."/>
            <person name="Itoh T."/>
        </authorList>
    </citation>
    <scope>NUCLEOTIDE SEQUENCE [LARGE SCALE GENOMIC DNA]</scope>
    <source>
        <strain evidence="8">cv. Nipponbare</strain>
    </source>
</reference>
<feature type="compositionally biased region" description="Low complexity" evidence="5">
    <location>
        <begin position="151"/>
        <end position="160"/>
    </location>
</feature>
<feature type="region of interest" description="Disordered" evidence="5">
    <location>
        <begin position="358"/>
        <end position="378"/>
    </location>
</feature>
<dbReference type="GO" id="GO:0006357">
    <property type="term" value="P:regulation of transcription by RNA polymerase II"/>
    <property type="evidence" value="ECO:0000318"/>
    <property type="project" value="GO_Central"/>
</dbReference>
<dbReference type="InParanoid" id="A0A0P0VE06"/>
<comment type="similarity">
    <text evidence="2">Belongs to the JARID1 histone demethylase family.</text>
</comment>
<evidence type="ECO:0000256" key="2">
    <source>
        <dbReference type="ARBA" id="ARBA00006801"/>
    </source>
</evidence>
<evidence type="ECO:0000313" key="8">
    <source>
        <dbReference type="Proteomes" id="UP000059680"/>
    </source>
</evidence>
<keyword evidence="3" id="KW-0479">Metal-binding</keyword>
<name>A0A0P0VE06_ORYSJ</name>
<evidence type="ECO:0007829" key="10">
    <source>
        <dbReference type="ProteomicsDB" id="A0A0P0VE06"/>
    </source>
</evidence>
<dbReference type="GO" id="GO:0000785">
    <property type="term" value="C:chromatin"/>
    <property type="evidence" value="ECO:0000318"/>
    <property type="project" value="GO_Central"/>
</dbReference>
<dbReference type="Gene3D" id="2.60.120.650">
    <property type="entry name" value="Cupin"/>
    <property type="match status" value="1"/>
</dbReference>
<evidence type="ECO:0000256" key="5">
    <source>
        <dbReference type="SAM" id="MobiDB-lite"/>
    </source>
</evidence>
<dbReference type="Gramene" id="Os02t0109400-00">
    <property type="protein sequence ID" value="Os02t0109400-00"/>
    <property type="gene ID" value="Os02g0109400"/>
</dbReference>
<accession>A0A0P0VE06</accession>
<keyword evidence="4" id="KW-0539">Nucleus</keyword>
<evidence type="ECO:0000256" key="3">
    <source>
        <dbReference type="ARBA" id="ARBA00022723"/>
    </source>
</evidence>
<keyword evidence="8" id="KW-1185">Reference proteome</keyword>
<dbReference type="OMA" id="EMGKHET"/>
<dbReference type="AlphaFoldDB" id="A0A0P0VE06"/>
<dbReference type="CDD" id="cd02208">
    <property type="entry name" value="cupin_RmlC-like"/>
    <property type="match status" value="1"/>
</dbReference>
<dbReference type="PANTHER" id="PTHR12549:SF11">
    <property type="entry name" value="LYSINE-SPECIFIC DEMETHYLASE JMJ25"/>
    <property type="match status" value="1"/>
</dbReference>
<dbReference type="PANTHER" id="PTHR12549">
    <property type="entry name" value="JMJC DOMAIN-CONTAINING HISTONE DEMETHYLATION PROTEIN"/>
    <property type="match status" value="1"/>
</dbReference>
<dbReference type="SUPFAM" id="SSF51197">
    <property type="entry name" value="Clavaminate synthase-like"/>
    <property type="match status" value="1"/>
</dbReference>
<feature type="region of interest" description="Disordered" evidence="5">
    <location>
        <begin position="135"/>
        <end position="187"/>
    </location>
</feature>
<dbReference type="STRING" id="39947.A0A0P0VE06"/>
<dbReference type="InterPro" id="IPR003347">
    <property type="entry name" value="JmjC_dom"/>
</dbReference>
<evidence type="ECO:0000256" key="4">
    <source>
        <dbReference type="ARBA" id="ARBA00023242"/>
    </source>
</evidence>
<dbReference type="eggNOG" id="KOG1356">
    <property type="taxonomic scope" value="Eukaryota"/>
</dbReference>
<dbReference type="GO" id="GO:0003712">
    <property type="term" value="F:transcription coregulator activity"/>
    <property type="evidence" value="ECO:0000318"/>
    <property type="project" value="GO_Central"/>
</dbReference>
<organism evidence="7 8">
    <name type="scientific">Oryza sativa subsp. japonica</name>
    <name type="common">Rice</name>
    <dbReference type="NCBI Taxonomy" id="39947"/>
    <lineage>
        <taxon>Eukaryota</taxon>
        <taxon>Viridiplantae</taxon>
        <taxon>Streptophyta</taxon>
        <taxon>Embryophyta</taxon>
        <taxon>Tracheophyta</taxon>
        <taxon>Spermatophyta</taxon>
        <taxon>Magnoliopsida</taxon>
        <taxon>Liliopsida</taxon>
        <taxon>Poales</taxon>
        <taxon>Poaceae</taxon>
        <taxon>BOP clade</taxon>
        <taxon>Oryzoideae</taxon>
        <taxon>Oryzeae</taxon>
        <taxon>Oryzinae</taxon>
        <taxon>Oryza</taxon>
        <taxon>Oryza sativa</taxon>
    </lineage>
</organism>
<evidence type="ECO:0000259" key="6">
    <source>
        <dbReference type="PROSITE" id="PS51184"/>
    </source>
</evidence>
<proteinExistence type="evidence at protein level"/>
<keyword evidence="9 10" id="KW-1267">Proteomics identification</keyword>
<evidence type="ECO:0000313" key="7">
    <source>
        <dbReference type="EMBL" id="BAS76598.1"/>
    </source>
</evidence>
<dbReference type="GO" id="GO:0046872">
    <property type="term" value="F:metal ion binding"/>
    <property type="evidence" value="ECO:0007669"/>
    <property type="project" value="UniProtKB-KW"/>
</dbReference>
<dbReference type="GO" id="GO:0031490">
    <property type="term" value="F:chromatin DNA binding"/>
    <property type="evidence" value="ECO:0000318"/>
    <property type="project" value="GO_Central"/>
</dbReference>
<dbReference type="GO" id="GO:0032454">
    <property type="term" value="F:histone H3K9 demethylase activity"/>
    <property type="evidence" value="ECO:0000318"/>
    <property type="project" value="GO_Central"/>
</dbReference>
<protein>
    <submittedName>
        <fullName evidence="7">Os02g0109400 protein</fullName>
    </submittedName>
</protein>
<comment type="subcellular location">
    <subcellularLocation>
        <location evidence="1">Nucleus</location>
    </subcellularLocation>
</comment>
<dbReference type="FunFam" id="2.60.120.650:FF:000033">
    <property type="entry name" value="Transcription factor jumonji (JmjC) domain-containing protein"/>
    <property type="match status" value="1"/>
</dbReference>
<evidence type="ECO:0007829" key="9">
    <source>
        <dbReference type="PeptideAtlas" id="A0A0P0VE06"/>
    </source>
</evidence>
<dbReference type="Proteomes" id="UP000059680">
    <property type="component" value="Chromosome 2"/>
</dbReference>
<dbReference type="PaxDb" id="39947-A0A0P0VE06"/>